<evidence type="ECO:0000256" key="6">
    <source>
        <dbReference type="ARBA" id="ARBA00023258"/>
    </source>
</evidence>
<sequence>MSKSLRMYISHLFLLFLIYFSNVSSDLSSTNVVNIKSNDYRLLTSILAARELQNLFDNDKDTHGLFHAHVNQKVYLLVDLGRLYQIKSVEVTSDQPENLKQTISIGYGFDKNTTDLFGSPYNCTPQQTSTLCVPACIEHDNSHLGFVGSSLLWTFQTEKEGWTRIYDLIIRGIPFDDNRGMKNNLDDITLFRPYVDHLVTAESMESCEGLLWHLNDESPITESSILTAKEDRNVTIYFGKTYSVTSVTFMTSNRDDMPQEYALYFNGMESLMKIINLQNDCILNNDEVNAGNFKEYSCTTKDLESYTFDYITVNVKGLYKLYVYGLPFHYPKIEIIPSKEDDKAIDSNLLQISCLAQSCDSGSMPENGEMYRKSRSGAASCPMNGHIIRCEYLDLFRLSLSSSSSNNSQKKQLTNQGIINSEIAEIMTELTVIQSNTEKLVVTMPRTHQYYGQYQCSCQATDNKKSQLFSSSTSLKPTDFDQDFVFQTNYTITFADQEIVSHVGFIELLENEQEGYFKFFIIGHSLLKDIQVVVAFTENGEPGSRTNSNTDETKVLAFPGITADNDLWSIPAYRYEIVDAWPDSIDGNLVTVTWSMPKSLSIASSRSNIKDIFRVLIISPSGVNTIRAWIWQRDAQILDIRAYHQLGENNNAGENELKTLTLQRSGCRSENEDIIVATVQLTNGQCNTENNDIVKCTRTIYGQIVHFTLKDPSTSDIYKLYMKSGTDAESTTSSVELVTSGSLGETVKEDIKHAGLSLTVEGIHHDEETQETELEVAVHIASKVITDNVACRPTYILLEFLEPKIQTLKSKVTSKQTTFRIKLPAKQTEINSEIQLLIGSVDPTLAEASTKESVIFMNPFYIHTDIKSDVQNQIIQWFGLPTIFKNLLHDYSIKLSSYPKACEEMKEFVLPITQQEIENGTVYKVSLKDIPDPTITTNGLAIDYSFKVTPVYKGLDDKSSTMGSSSDTNFSMGRIGQTELKAPTSGRYDSIQVQVKPSQLPSCLNFETINTQFMLRVIGEVVEHPDYIKQVNYIPITTKTNEVNNNNNNVKLYKIENLLPGRRYELQAAVIYTEDFKDKLSEPIRLWIEDEVHVQTEELFISPGERVVINCTGSVGPNDTSQKNLEWKLIDGNRLPDGSRSLKTQEAKSGPLWYAMESLIFDPVSKQHGGVYACFIRPSVSELMNKKITLHNVTVTVSDLELDINSEIVELGKKVIVTCRTASPGQLDWMLPSGEKIETVSELKPENSEHNEPYALKEEVVDNVRLSVKLIIPKVNFKQAGKYVCLHSPSNNKQTFNLQMKEVINLVKSTESSDEPGKTLILDCTANLGNLHQTVIWYKRSNTNSSWLEITKTIQTIEHITIQHKNSDETSSSGIWLSQLKVKNSPGIIGELMCTIQNPKLLSTNIEQIETSITDKQTMLMTMNDFSKITHAIIKISLKSVLKILTPIKSSTGQIKVHCQGYPAHSKDHLQWVYIPLNNPQKIIPIVHSNPKDEENEQQTEEIMKELNEKEIDETVGLAFQLTDSIPATWPGSTGPQQLVQSSVIEYENQPKQTYSAERLSLSFDSKYAEIVTDGTLVCRYLRPKGILPIDTDDAAESLSKVNIPDLNTNDDSDEILEKSEISMKELLDAKEGDDTSILTNSLNNENNPNGDDNIQSDDVRNNMAKQTISTFLYVNLVVLLIILMQY</sequence>
<keyword evidence="3" id="KW-1114">Inhibition of host interferon signaling pathway by virus</keyword>
<dbReference type="Proteomes" id="UP001292079">
    <property type="component" value="Unassembled WGS sequence"/>
</dbReference>
<reference evidence="13" key="2">
    <citation type="journal article" date="2023" name="Infect Dis Poverty">
        <title>Chromosome-scale genome of the human blood fluke Schistosoma mekongi and its implications for public health.</title>
        <authorList>
            <person name="Zhou M."/>
            <person name="Xu L."/>
            <person name="Xu D."/>
            <person name="Chen W."/>
            <person name="Khan J."/>
            <person name="Hu Y."/>
            <person name="Huang H."/>
            <person name="Wei H."/>
            <person name="Zhang Y."/>
            <person name="Chusongsang P."/>
            <person name="Tanasarnprasert K."/>
            <person name="Hu X."/>
            <person name="Limpanont Y."/>
            <person name="Lv Z."/>
        </authorList>
    </citation>
    <scope>NUCLEOTIDE SEQUENCE</scope>
    <source>
        <strain evidence="13">LV_2022a</strain>
    </source>
</reference>
<keyword evidence="4" id="KW-1015">Disulfide bond</keyword>
<dbReference type="InterPro" id="IPR007110">
    <property type="entry name" value="Ig-like_dom"/>
</dbReference>
<evidence type="ECO:0000256" key="1">
    <source>
        <dbReference type="ARBA" id="ARBA00022518"/>
    </source>
</evidence>
<feature type="chain" id="PRO_5042247281" description="Soluble interferon alpha/beta receptor OPG204" evidence="11">
    <location>
        <begin position="26"/>
        <end position="1687"/>
    </location>
</feature>
<evidence type="ECO:0000256" key="11">
    <source>
        <dbReference type="SAM" id="SignalP"/>
    </source>
</evidence>
<dbReference type="Gene3D" id="2.60.40.10">
    <property type="entry name" value="Immunoglobulins"/>
    <property type="match status" value="2"/>
</dbReference>
<comment type="function">
    <text evidence="10">Counteracts the antiviral effects of host IFN-alpha/beta and key IFN-inducible proteins involved in viral RNA degradation suxh as host OAS1. Acts as a soluble IFN-alpha receptor and thus inhibits the interaction between host IFN-alpha and its receptor.</text>
</comment>
<feature type="signal peptide" evidence="11">
    <location>
        <begin position="1"/>
        <end position="25"/>
    </location>
</feature>
<name>A0AAE2D9W5_SCHME</name>
<evidence type="ECO:0000256" key="3">
    <source>
        <dbReference type="ARBA" id="ARBA00022830"/>
    </source>
</evidence>
<dbReference type="InterPro" id="IPR013783">
    <property type="entry name" value="Ig-like_fold"/>
</dbReference>
<evidence type="ECO:0000313" key="14">
    <source>
        <dbReference type="Proteomes" id="UP001292079"/>
    </source>
</evidence>
<protein>
    <recommendedName>
        <fullName evidence="9">Soluble interferon alpha/beta receptor OPG204</fullName>
    </recommendedName>
</protein>
<keyword evidence="1" id="KW-0244">Early protein</keyword>
<evidence type="ECO:0000256" key="5">
    <source>
        <dbReference type="ARBA" id="ARBA00023180"/>
    </source>
</evidence>
<proteinExistence type="predicted"/>
<keyword evidence="11" id="KW-0732">Signal</keyword>
<organism evidence="13 14">
    <name type="scientific">Schistosoma mekongi</name>
    <name type="common">Parasitic worm</name>
    <dbReference type="NCBI Taxonomy" id="38744"/>
    <lineage>
        <taxon>Eukaryota</taxon>
        <taxon>Metazoa</taxon>
        <taxon>Spiralia</taxon>
        <taxon>Lophotrochozoa</taxon>
        <taxon>Platyhelminthes</taxon>
        <taxon>Trematoda</taxon>
        <taxon>Digenea</taxon>
        <taxon>Strigeidida</taxon>
        <taxon>Schistosomatoidea</taxon>
        <taxon>Schistosomatidae</taxon>
        <taxon>Schistosoma</taxon>
    </lineage>
</organism>
<evidence type="ECO:0000256" key="9">
    <source>
        <dbReference type="ARBA" id="ARBA00041012"/>
    </source>
</evidence>
<keyword evidence="2" id="KW-1090">Inhibition of host innate immune response by virus</keyword>
<evidence type="ECO:0000256" key="10">
    <source>
        <dbReference type="ARBA" id="ARBA00045444"/>
    </source>
</evidence>
<dbReference type="InterPro" id="IPR036179">
    <property type="entry name" value="Ig-like_dom_sf"/>
</dbReference>
<dbReference type="GO" id="GO:0039502">
    <property type="term" value="P:symbiont-mediated suppression of host type I interferon-mediated signaling pathway"/>
    <property type="evidence" value="ECO:0007669"/>
    <property type="project" value="UniProtKB-KW"/>
</dbReference>
<dbReference type="SUPFAM" id="SSF48726">
    <property type="entry name" value="Immunoglobulin"/>
    <property type="match status" value="1"/>
</dbReference>
<dbReference type="EMBL" id="JALJAT010000001">
    <property type="protein sequence ID" value="KAK4475585.1"/>
    <property type="molecule type" value="Genomic_DNA"/>
</dbReference>
<dbReference type="PANTHER" id="PTHR11890:SF44">
    <property type="entry name" value="X-LINKED INTERLEUKIN-1 RECEPTOR ACCESSORY PROTEIN-LIKE 2"/>
    <property type="match status" value="1"/>
</dbReference>
<gene>
    <name evidence="13" type="ORF">MN116_000862</name>
</gene>
<dbReference type="PANTHER" id="PTHR11890">
    <property type="entry name" value="INTERLEUKIN-1 RECEPTOR FAMILY MEMBER"/>
    <property type="match status" value="1"/>
</dbReference>
<accession>A0AAE2D9W5</accession>
<dbReference type="InterPro" id="IPR015621">
    <property type="entry name" value="IL-1_rcpt_fam"/>
</dbReference>
<evidence type="ECO:0000313" key="13">
    <source>
        <dbReference type="EMBL" id="KAK4475585.1"/>
    </source>
</evidence>
<dbReference type="SMART" id="SM00409">
    <property type="entry name" value="IG"/>
    <property type="match status" value="4"/>
</dbReference>
<dbReference type="InterPro" id="IPR008979">
    <property type="entry name" value="Galactose-bd-like_sf"/>
</dbReference>
<comment type="subunit">
    <text evidence="8">Interacts with host IFNA1.</text>
</comment>
<keyword evidence="6" id="KW-0922">Interferon antiviral system evasion</keyword>
<feature type="domain" description="Ig-like" evidence="12">
    <location>
        <begin position="1083"/>
        <end position="1189"/>
    </location>
</feature>
<dbReference type="PROSITE" id="PS50835">
    <property type="entry name" value="IG_LIKE"/>
    <property type="match status" value="2"/>
</dbReference>
<keyword evidence="14" id="KW-1185">Reference proteome</keyword>
<evidence type="ECO:0000256" key="4">
    <source>
        <dbReference type="ARBA" id="ARBA00023157"/>
    </source>
</evidence>
<reference evidence="13" key="1">
    <citation type="submission" date="2022-04" db="EMBL/GenBank/DDBJ databases">
        <authorList>
            <person name="Xu L."/>
            <person name="Lv Z."/>
        </authorList>
    </citation>
    <scope>NUCLEOTIDE SEQUENCE</scope>
    <source>
        <strain evidence="13">LV_2022a</strain>
    </source>
</reference>
<keyword evidence="2" id="KW-0945">Host-virus interaction</keyword>
<evidence type="ECO:0000256" key="2">
    <source>
        <dbReference type="ARBA" id="ARBA00022632"/>
    </source>
</evidence>
<keyword evidence="5" id="KW-0325">Glycoprotein</keyword>
<evidence type="ECO:0000256" key="8">
    <source>
        <dbReference type="ARBA" id="ARBA00038761"/>
    </source>
</evidence>
<feature type="domain" description="Ig-like" evidence="12">
    <location>
        <begin position="1289"/>
        <end position="1414"/>
    </location>
</feature>
<keyword evidence="7" id="KW-0393">Immunoglobulin domain</keyword>
<evidence type="ECO:0000256" key="7">
    <source>
        <dbReference type="ARBA" id="ARBA00023319"/>
    </source>
</evidence>
<evidence type="ECO:0000259" key="12">
    <source>
        <dbReference type="PROSITE" id="PS50835"/>
    </source>
</evidence>
<dbReference type="InterPro" id="IPR003599">
    <property type="entry name" value="Ig_sub"/>
</dbReference>
<dbReference type="SUPFAM" id="SSF49785">
    <property type="entry name" value="Galactose-binding domain-like"/>
    <property type="match status" value="1"/>
</dbReference>
<comment type="caution">
    <text evidence="13">The sequence shown here is derived from an EMBL/GenBank/DDBJ whole genome shotgun (WGS) entry which is preliminary data.</text>
</comment>
<keyword evidence="2" id="KW-0899">Viral immunoevasion</keyword>